<name>A0A940WK66_9ACTN</name>
<evidence type="ECO:0000313" key="1">
    <source>
        <dbReference type="EMBL" id="MBP2704388.1"/>
    </source>
</evidence>
<gene>
    <name evidence="1" type="ORF">JOL79_11245</name>
</gene>
<evidence type="ECO:0000313" key="2">
    <source>
        <dbReference type="Proteomes" id="UP000674234"/>
    </source>
</evidence>
<comment type="caution">
    <text evidence="1">The sequence shown here is derived from an EMBL/GenBank/DDBJ whole genome shotgun (WGS) entry which is preliminary data.</text>
</comment>
<protein>
    <submittedName>
        <fullName evidence="1">Uncharacterized protein</fullName>
    </submittedName>
</protein>
<dbReference type="EMBL" id="JAFCNB010000005">
    <property type="protein sequence ID" value="MBP2704388.1"/>
    <property type="molecule type" value="Genomic_DNA"/>
</dbReference>
<dbReference type="AlphaFoldDB" id="A0A940WK66"/>
<sequence>MEPISSLSRININSFITGATGTEAVDIAFTTPNIEPDTEDWHAAAWGTPTPTGCVARILIGPGDGTVTLTDGTYDMWVRVTGPVQAPVFRTGQIAIT</sequence>
<proteinExistence type="predicted"/>
<organism evidence="1 2">
    <name type="scientific">Microbispora oryzae</name>
    <dbReference type="NCBI Taxonomy" id="2806554"/>
    <lineage>
        <taxon>Bacteria</taxon>
        <taxon>Bacillati</taxon>
        <taxon>Actinomycetota</taxon>
        <taxon>Actinomycetes</taxon>
        <taxon>Streptosporangiales</taxon>
        <taxon>Streptosporangiaceae</taxon>
        <taxon>Microbispora</taxon>
    </lineage>
</organism>
<accession>A0A940WK66</accession>
<dbReference type="Proteomes" id="UP000674234">
    <property type="component" value="Unassembled WGS sequence"/>
</dbReference>
<keyword evidence="2" id="KW-1185">Reference proteome</keyword>
<dbReference type="RefSeq" id="WP_210155693.1">
    <property type="nucleotide sequence ID" value="NZ_JAFCNB010000005.1"/>
</dbReference>
<reference evidence="1" key="1">
    <citation type="submission" date="2021-02" db="EMBL/GenBank/DDBJ databases">
        <title>Draft genome sequence of Microbispora sp. RL4-1S isolated from rice leaves in Thailand.</title>
        <authorList>
            <person name="Muangham S."/>
            <person name="Duangmal K."/>
        </authorList>
    </citation>
    <scope>NUCLEOTIDE SEQUENCE</scope>
    <source>
        <strain evidence="1">RL4-1S</strain>
    </source>
</reference>